<dbReference type="Proteomes" id="UP000789739">
    <property type="component" value="Unassembled WGS sequence"/>
</dbReference>
<comment type="caution">
    <text evidence="1">The sequence shown here is derived from an EMBL/GenBank/DDBJ whole genome shotgun (WGS) entry which is preliminary data.</text>
</comment>
<dbReference type="AlphaFoldDB" id="A0A9N9DKG4"/>
<sequence length="49" mass="5384">MTAAGIPSTVIFNLNTRLTLAIAPRINTQYTLDFVLGLDDFVEVGKCRN</sequence>
<name>A0A9N9DKG4_9GLOM</name>
<evidence type="ECO:0000313" key="2">
    <source>
        <dbReference type="Proteomes" id="UP000789739"/>
    </source>
</evidence>
<gene>
    <name evidence="1" type="ORF">PBRASI_LOCUS9842</name>
</gene>
<proteinExistence type="predicted"/>
<accession>A0A9N9DKG4</accession>
<feature type="non-terminal residue" evidence="1">
    <location>
        <position position="49"/>
    </location>
</feature>
<protein>
    <submittedName>
        <fullName evidence="1">11359_t:CDS:1</fullName>
    </submittedName>
</protein>
<dbReference type="EMBL" id="CAJVPI010002385">
    <property type="protein sequence ID" value="CAG8642291.1"/>
    <property type="molecule type" value="Genomic_DNA"/>
</dbReference>
<evidence type="ECO:0000313" key="1">
    <source>
        <dbReference type="EMBL" id="CAG8642291.1"/>
    </source>
</evidence>
<keyword evidence="2" id="KW-1185">Reference proteome</keyword>
<organism evidence="1 2">
    <name type="scientific">Paraglomus brasilianum</name>
    <dbReference type="NCBI Taxonomy" id="144538"/>
    <lineage>
        <taxon>Eukaryota</taxon>
        <taxon>Fungi</taxon>
        <taxon>Fungi incertae sedis</taxon>
        <taxon>Mucoromycota</taxon>
        <taxon>Glomeromycotina</taxon>
        <taxon>Glomeromycetes</taxon>
        <taxon>Paraglomerales</taxon>
        <taxon>Paraglomeraceae</taxon>
        <taxon>Paraglomus</taxon>
    </lineage>
</organism>
<reference evidence="1" key="1">
    <citation type="submission" date="2021-06" db="EMBL/GenBank/DDBJ databases">
        <authorList>
            <person name="Kallberg Y."/>
            <person name="Tangrot J."/>
            <person name="Rosling A."/>
        </authorList>
    </citation>
    <scope>NUCLEOTIDE SEQUENCE</scope>
    <source>
        <strain evidence="1">BR232B</strain>
    </source>
</reference>